<feature type="chain" id="PRO_5047337914" description="Lipoprotein" evidence="1">
    <location>
        <begin position="18"/>
        <end position="114"/>
    </location>
</feature>
<name>A0ABU5W181_9BACT</name>
<keyword evidence="1" id="KW-0732">Signal</keyword>
<dbReference type="RefSeq" id="WP_323578768.1">
    <property type="nucleotide sequence ID" value="NZ_JAYGJQ010000003.1"/>
</dbReference>
<keyword evidence="3" id="KW-1185">Reference proteome</keyword>
<comment type="caution">
    <text evidence="2">The sequence shown here is derived from an EMBL/GenBank/DDBJ whole genome shotgun (WGS) entry which is preliminary data.</text>
</comment>
<gene>
    <name evidence="2" type="ORF">SHI21_19285</name>
</gene>
<evidence type="ECO:0000313" key="2">
    <source>
        <dbReference type="EMBL" id="MEA9358388.1"/>
    </source>
</evidence>
<reference evidence="2 3" key="1">
    <citation type="submission" date="2023-11" db="EMBL/GenBank/DDBJ databases">
        <title>A Novel Polar Bacteriovorax (B. antarcticus) Isolated from the Biocrust in Antarctica.</title>
        <authorList>
            <person name="Mun W."/>
            <person name="Choi S.Y."/>
            <person name="Mitchell R.J."/>
        </authorList>
    </citation>
    <scope>NUCLEOTIDE SEQUENCE [LARGE SCALE GENOMIC DNA]</scope>
    <source>
        <strain evidence="2 3">PP10</strain>
    </source>
</reference>
<dbReference type="Proteomes" id="UP001302274">
    <property type="component" value="Unassembled WGS sequence"/>
</dbReference>
<evidence type="ECO:0000256" key="1">
    <source>
        <dbReference type="SAM" id="SignalP"/>
    </source>
</evidence>
<accession>A0ABU5W181</accession>
<dbReference type="PROSITE" id="PS51257">
    <property type="entry name" value="PROKAR_LIPOPROTEIN"/>
    <property type="match status" value="1"/>
</dbReference>
<sequence length="114" mass="11649">MKSLLIALSLVPTLSFASIYSCSGAGFSIELTGAPVEMKVAGNGFNSMAQNVRVSQTFDTVVTGNIAAPAATVKLTIKDASFGNPGDRFNAGLQVSSAAGVQDYSGVVCIRGNE</sequence>
<organism evidence="2 3">
    <name type="scientific">Bacteriovorax antarcticus</name>
    <dbReference type="NCBI Taxonomy" id="3088717"/>
    <lineage>
        <taxon>Bacteria</taxon>
        <taxon>Pseudomonadati</taxon>
        <taxon>Bdellovibrionota</taxon>
        <taxon>Bacteriovoracia</taxon>
        <taxon>Bacteriovoracales</taxon>
        <taxon>Bacteriovoracaceae</taxon>
        <taxon>Bacteriovorax</taxon>
    </lineage>
</organism>
<evidence type="ECO:0008006" key="4">
    <source>
        <dbReference type="Google" id="ProtNLM"/>
    </source>
</evidence>
<dbReference type="EMBL" id="JAYGJQ010000003">
    <property type="protein sequence ID" value="MEA9358388.1"/>
    <property type="molecule type" value="Genomic_DNA"/>
</dbReference>
<protein>
    <recommendedName>
        <fullName evidence="4">Lipoprotein</fullName>
    </recommendedName>
</protein>
<feature type="signal peptide" evidence="1">
    <location>
        <begin position="1"/>
        <end position="17"/>
    </location>
</feature>
<evidence type="ECO:0000313" key="3">
    <source>
        <dbReference type="Proteomes" id="UP001302274"/>
    </source>
</evidence>
<proteinExistence type="predicted"/>